<evidence type="ECO:0000256" key="1">
    <source>
        <dbReference type="SAM" id="MobiDB-lite"/>
    </source>
</evidence>
<dbReference type="GO" id="GO:0005773">
    <property type="term" value="C:vacuole"/>
    <property type="evidence" value="ECO:0007669"/>
    <property type="project" value="GOC"/>
</dbReference>
<dbReference type="InterPro" id="IPR052292">
    <property type="entry name" value="Glucose_repression_reg"/>
</dbReference>
<dbReference type="EMBL" id="JAPWDO010000008">
    <property type="protein sequence ID" value="KAJ5458926.1"/>
    <property type="molecule type" value="Genomic_DNA"/>
</dbReference>
<protein>
    <recommendedName>
        <fullName evidence="2">Nitrogen regulatory protein areA GATA-like domain-containing protein</fullName>
    </recommendedName>
</protein>
<dbReference type="GO" id="GO:0007039">
    <property type="term" value="P:protein catabolic process in the vacuole"/>
    <property type="evidence" value="ECO:0007669"/>
    <property type="project" value="TreeGrafter"/>
</dbReference>
<accession>A0A9W9WGM1</accession>
<dbReference type="OrthoDB" id="5563539at2759"/>
<feature type="compositionally biased region" description="Polar residues" evidence="1">
    <location>
        <begin position="110"/>
        <end position="124"/>
    </location>
</feature>
<dbReference type="Pfam" id="PF08550">
    <property type="entry name" value="GATA_AreA"/>
    <property type="match status" value="1"/>
</dbReference>
<proteinExistence type="predicted"/>
<comment type="caution">
    <text evidence="3">The sequence shown here is derived from an EMBL/GenBank/DDBJ whole genome shotgun (WGS) entry which is preliminary data.</text>
</comment>
<keyword evidence="4" id="KW-1185">Reference proteome</keyword>
<dbReference type="AlphaFoldDB" id="A0A9W9WGM1"/>
<gene>
    <name evidence="3" type="ORF">N7530_010870</name>
</gene>
<feature type="compositionally biased region" description="Low complexity" evidence="1">
    <location>
        <begin position="51"/>
        <end position="62"/>
    </location>
</feature>
<dbReference type="PANTHER" id="PTHR28051">
    <property type="entry name" value="PROTEIN MTL1-RELATED"/>
    <property type="match status" value="1"/>
</dbReference>
<feature type="region of interest" description="Disordered" evidence="1">
    <location>
        <begin position="1"/>
        <end position="62"/>
    </location>
</feature>
<organism evidence="3 4">
    <name type="scientific">Penicillium desertorum</name>
    <dbReference type="NCBI Taxonomy" id="1303715"/>
    <lineage>
        <taxon>Eukaryota</taxon>
        <taxon>Fungi</taxon>
        <taxon>Dikarya</taxon>
        <taxon>Ascomycota</taxon>
        <taxon>Pezizomycotina</taxon>
        <taxon>Eurotiomycetes</taxon>
        <taxon>Eurotiomycetidae</taxon>
        <taxon>Eurotiales</taxon>
        <taxon>Aspergillaceae</taxon>
        <taxon>Penicillium</taxon>
    </lineage>
</organism>
<dbReference type="PANTHER" id="PTHR28051:SF1">
    <property type="entry name" value="PROTEIN MTL1-RELATED"/>
    <property type="match status" value="1"/>
</dbReference>
<feature type="domain" description="Nitrogen regulatory protein areA GATA-like" evidence="2">
    <location>
        <begin position="155"/>
        <end position="182"/>
    </location>
</feature>
<feature type="region of interest" description="Disordered" evidence="1">
    <location>
        <begin position="274"/>
        <end position="300"/>
    </location>
</feature>
<evidence type="ECO:0000259" key="2">
    <source>
        <dbReference type="Pfam" id="PF08550"/>
    </source>
</evidence>
<reference evidence="3" key="2">
    <citation type="journal article" date="2023" name="IMA Fungus">
        <title>Comparative genomic study of the Penicillium genus elucidates a diverse pangenome and 15 lateral gene transfer events.</title>
        <authorList>
            <person name="Petersen C."/>
            <person name="Sorensen T."/>
            <person name="Nielsen M.R."/>
            <person name="Sondergaard T.E."/>
            <person name="Sorensen J.L."/>
            <person name="Fitzpatrick D.A."/>
            <person name="Frisvad J.C."/>
            <person name="Nielsen K.L."/>
        </authorList>
    </citation>
    <scope>NUCLEOTIDE SEQUENCE</scope>
    <source>
        <strain evidence="3">IBT 17660</strain>
    </source>
</reference>
<evidence type="ECO:0000313" key="4">
    <source>
        <dbReference type="Proteomes" id="UP001147760"/>
    </source>
</evidence>
<sequence>MTTLLTPRETHSPFSDPLRCPTGPTAQRYFLEDHAIPRKSPMQDDYRARDSSPVASNLPSALPSPAIAPIPEQLAYASTLDSLSPENELVLPSYDTESLYSPNEPEDVSDASTESHPPSWTLQAPSADDSLIEDEPSRHVDYLSHDWKEEDIWSSWRYVTSRRNDYSNGVRLENASWRTWAKAKHNLKTISPESLNWLKDCDVTWLYGPLKSSVEHRKPILKKKTASEAILQRSLSQHTLLQHAGAILKAQEAENNWARPPFPRSNTDLDHLHHRTGSSTYSLGGTLTTSSSSGMTSPNERRHIHFNNEVVQCIAVEAKGYEDDWPATFEDEPSSDDGVVLMRQISSRSSLSNCTTPRNSFNDGKTIAPLPSTTLKYLGDPPRAPMLRRSLTDGPPPPGHYHQLPLWRPYVRLGHQSHQSHQSLRQTSFWMSVKILAWTSREITPIVIALGSSEMIQHQIARTD</sequence>
<dbReference type="GO" id="GO:0042149">
    <property type="term" value="P:cellular response to glucose starvation"/>
    <property type="evidence" value="ECO:0007669"/>
    <property type="project" value="TreeGrafter"/>
</dbReference>
<feature type="compositionally biased region" description="Basic and acidic residues" evidence="1">
    <location>
        <begin position="30"/>
        <end position="50"/>
    </location>
</feature>
<reference evidence="3" key="1">
    <citation type="submission" date="2022-12" db="EMBL/GenBank/DDBJ databases">
        <authorList>
            <person name="Petersen C."/>
        </authorList>
    </citation>
    <scope>NUCLEOTIDE SEQUENCE</scope>
    <source>
        <strain evidence="3">IBT 17660</strain>
    </source>
</reference>
<dbReference type="Proteomes" id="UP001147760">
    <property type="component" value="Unassembled WGS sequence"/>
</dbReference>
<name>A0A9W9WGM1_9EURO</name>
<dbReference type="InterPro" id="IPR013860">
    <property type="entry name" value="AreA_GATA"/>
</dbReference>
<feature type="compositionally biased region" description="Low complexity" evidence="1">
    <location>
        <begin position="277"/>
        <end position="297"/>
    </location>
</feature>
<evidence type="ECO:0000313" key="3">
    <source>
        <dbReference type="EMBL" id="KAJ5458926.1"/>
    </source>
</evidence>
<feature type="region of interest" description="Disordered" evidence="1">
    <location>
        <begin position="96"/>
        <end position="125"/>
    </location>
</feature>